<dbReference type="OrthoDB" id="9766717at2"/>
<dbReference type="SUPFAM" id="SSF53633">
    <property type="entry name" value="Carbamate kinase-like"/>
    <property type="match status" value="1"/>
</dbReference>
<keyword evidence="12" id="KW-1185">Reference proteome</keyword>
<organism evidence="11 12">
    <name type="scientific">Alkaliphilus oremlandii (strain OhILAs)</name>
    <name type="common">Clostridium oremlandii (strain OhILAs)</name>
    <dbReference type="NCBI Taxonomy" id="350688"/>
    <lineage>
        <taxon>Bacteria</taxon>
        <taxon>Bacillati</taxon>
        <taxon>Bacillota</taxon>
        <taxon>Clostridia</taxon>
        <taxon>Peptostreptococcales</taxon>
        <taxon>Natronincolaceae</taxon>
        <taxon>Alkaliphilus</taxon>
    </lineage>
</organism>
<gene>
    <name evidence="11" type="ordered locus">Clos_2181</name>
</gene>
<evidence type="ECO:0000256" key="9">
    <source>
        <dbReference type="PIRNR" id="PIRNR000723"/>
    </source>
</evidence>
<dbReference type="RefSeq" id="WP_012160026.1">
    <property type="nucleotide sequence ID" value="NC_009922.1"/>
</dbReference>
<dbReference type="GO" id="GO:0019546">
    <property type="term" value="P:L-arginine deiminase pathway"/>
    <property type="evidence" value="ECO:0007669"/>
    <property type="project" value="TreeGrafter"/>
</dbReference>
<dbReference type="FunFam" id="3.40.1160.10:FF:000007">
    <property type="entry name" value="Carbamate kinase"/>
    <property type="match status" value="1"/>
</dbReference>
<feature type="domain" description="Aspartate/glutamate/uridylate kinase" evidence="10">
    <location>
        <begin position="3"/>
        <end position="291"/>
    </location>
</feature>
<sequence>MVKKVVVALGGNALGDNVEEQLELVSVAAESIVDLIETGNHIIITHGNGPQVGMINKGLNFAYEKGAIQTEMPFPECSALSGGYIGYHLQNAIKNELRKRNIHKNVATVVSQVLVDKDDPAFRNPTKPIGSFLTKEQADAISLEKGYTFIEDSGRGYRRVIASPKPLEIIELETIKTLADHGNVVIACGGGGIPVIDEDNAYKGIDAVIDKDSTSALLARVLDADVLMVLTAVDYVAINFNQPNMKSLERINSKELKQYVEEGHFAKGSMLPKVLAALEFLEDKEGRTAIITSLENSAKAITDHRGTIISNEF</sequence>
<dbReference type="PIRSF" id="PIRSF000723">
    <property type="entry name" value="Carbamate_kin"/>
    <property type="match status" value="1"/>
</dbReference>
<dbReference type="InterPro" id="IPR036393">
    <property type="entry name" value="AceGlu_kinase-like_sf"/>
</dbReference>
<dbReference type="NCBIfam" id="TIGR00746">
    <property type="entry name" value="arcC"/>
    <property type="match status" value="1"/>
</dbReference>
<dbReference type="PANTHER" id="PTHR30409">
    <property type="entry name" value="CARBAMATE KINASE"/>
    <property type="match status" value="1"/>
</dbReference>
<evidence type="ECO:0000259" key="10">
    <source>
        <dbReference type="Pfam" id="PF00696"/>
    </source>
</evidence>
<evidence type="ECO:0000313" key="11">
    <source>
        <dbReference type="EMBL" id="ABW19717.1"/>
    </source>
</evidence>
<dbReference type="Pfam" id="PF00696">
    <property type="entry name" value="AA_kinase"/>
    <property type="match status" value="1"/>
</dbReference>
<comment type="pathway">
    <text evidence="1">Metabolic intermediate metabolism; carbamoyl phosphate degradation; CO(2) and NH(3) from carbamoyl phosphate: step 1/1.</text>
</comment>
<dbReference type="GO" id="GO:0008804">
    <property type="term" value="F:carbamate kinase activity"/>
    <property type="evidence" value="ECO:0007669"/>
    <property type="project" value="UniProtKB-UniRule"/>
</dbReference>
<evidence type="ECO:0000256" key="5">
    <source>
        <dbReference type="ARBA" id="ARBA00022679"/>
    </source>
</evidence>
<dbReference type="EMBL" id="CP000853">
    <property type="protein sequence ID" value="ABW19717.1"/>
    <property type="molecule type" value="Genomic_DNA"/>
</dbReference>
<dbReference type="STRING" id="350688.Clos_2181"/>
<dbReference type="Proteomes" id="UP000000269">
    <property type="component" value="Chromosome"/>
</dbReference>
<accession>A8MIT5</accession>
<proteinExistence type="inferred from homology"/>
<evidence type="ECO:0000256" key="1">
    <source>
        <dbReference type="ARBA" id="ARBA00005118"/>
    </source>
</evidence>
<dbReference type="NCBIfam" id="NF009007">
    <property type="entry name" value="PRK12352.1"/>
    <property type="match status" value="1"/>
</dbReference>
<evidence type="ECO:0000256" key="3">
    <source>
        <dbReference type="ARBA" id="ARBA00013070"/>
    </source>
</evidence>
<dbReference type="HOGENOM" id="CLU_076278_0_0_9"/>
<evidence type="ECO:0000256" key="4">
    <source>
        <dbReference type="ARBA" id="ARBA00022503"/>
    </source>
</evidence>
<dbReference type="GO" id="GO:0005829">
    <property type="term" value="C:cytosol"/>
    <property type="evidence" value="ECO:0007669"/>
    <property type="project" value="TreeGrafter"/>
</dbReference>
<dbReference type="KEGG" id="aoe:Clos_2181"/>
<comment type="catalytic activity">
    <reaction evidence="7">
        <text>hydrogencarbonate + NH4(+) + ATP = carbamoyl phosphate + ADP + H2O + H(+)</text>
        <dbReference type="Rhea" id="RHEA:10152"/>
        <dbReference type="ChEBI" id="CHEBI:15377"/>
        <dbReference type="ChEBI" id="CHEBI:15378"/>
        <dbReference type="ChEBI" id="CHEBI:17544"/>
        <dbReference type="ChEBI" id="CHEBI:28938"/>
        <dbReference type="ChEBI" id="CHEBI:30616"/>
        <dbReference type="ChEBI" id="CHEBI:58228"/>
        <dbReference type="ChEBI" id="CHEBI:456216"/>
        <dbReference type="EC" id="2.7.2.2"/>
    </reaction>
</comment>
<name>A8MIT5_ALKOO</name>
<keyword evidence="5 9" id="KW-0808">Transferase</keyword>
<evidence type="ECO:0000256" key="8">
    <source>
        <dbReference type="NCBIfam" id="TIGR00746"/>
    </source>
</evidence>
<evidence type="ECO:0000256" key="7">
    <source>
        <dbReference type="ARBA" id="ARBA00048467"/>
    </source>
</evidence>
<evidence type="ECO:0000313" key="12">
    <source>
        <dbReference type="Proteomes" id="UP000000269"/>
    </source>
</evidence>
<dbReference type="InterPro" id="IPR003964">
    <property type="entry name" value="Carb_kinase"/>
</dbReference>
<dbReference type="AlphaFoldDB" id="A8MIT5"/>
<dbReference type="UniPathway" id="UPA00996">
    <property type="reaction ID" value="UER00366"/>
</dbReference>
<dbReference type="Gene3D" id="3.40.1160.10">
    <property type="entry name" value="Acetylglutamate kinase-like"/>
    <property type="match status" value="1"/>
</dbReference>
<dbReference type="InterPro" id="IPR001048">
    <property type="entry name" value="Asp/Glu/Uridylate_kinase"/>
</dbReference>
<dbReference type="PANTHER" id="PTHR30409:SF1">
    <property type="entry name" value="CARBAMATE KINASE-RELATED"/>
    <property type="match status" value="1"/>
</dbReference>
<keyword evidence="4" id="KW-0056">Arginine metabolism</keyword>
<dbReference type="CDD" id="cd04235">
    <property type="entry name" value="AAK_CK"/>
    <property type="match status" value="1"/>
</dbReference>
<comment type="similarity">
    <text evidence="2 9">Belongs to the carbamate kinase family.</text>
</comment>
<reference evidence="12" key="1">
    <citation type="submission" date="2007-10" db="EMBL/GenBank/DDBJ databases">
        <title>Complete genome of Alkaliphilus oremlandii OhILAs.</title>
        <authorList>
            <person name="Copeland A."/>
            <person name="Lucas S."/>
            <person name="Lapidus A."/>
            <person name="Barry K."/>
            <person name="Detter J.C."/>
            <person name="Glavina del Rio T."/>
            <person name="Hammon N."/>
            <person name="Israni S."/>
            <person name="Dalin E."/>
            <person name="Tice H."/>
            <person name="Pitluck S."/>
            <person name="Chain P."/>
            <person name="Malfatti S."/>
            <person name="Shin M."/>
            <person name="Vergez L."/>
            <person name="Schmutz J."/>
            <person name="Larimer F."/>
            <person name="Land M."/>
            <person name="Hauser L."/>
            <person name="Kyrpides N."/>
            <person name="Mikhailova N."/>
            <person name="Stolz J.F."/>
            <person name="Dawson A."/>
            <person name="Fisher E."/>
            <person name="Crable B."/>
            <person name="Perera E."/>
            <person name="Lisak J."/>
            <person name="Ranganathan M."/>
            <person name="Basu P."/>
            <person name="Richardson P."/>
        </authorList>
    </citation>
    <scope>NUCLEOTIDE SEQUENCE [LARGE SCALE GENOMIC DNA]</scope>
    <source>
        <strain evidence="12">OhILAs</strain>
    </source>
</reference>
<keyword evidence="6 9" id="KW-0418">Kinase</keyword>
<evidence type="ECO:0000256" key="2">
    <source>
        <dbReference type="ARBA" id="ARBA00011066"/>
    </source>
</evidence>
<protein>
    <recommendedName>
        <fullName evidence="3 8">Carbamate kinase</fullName>
    </recommendedName>
</protein>
<dbReference type="eggNOG" id="COG0549">
    <property type="taxonomic scope" value="Bacteria"/>
</dbReference>
<evidence type="ECO:0000256" key="6">
    <source>
        <dbReference type="ARBA" id="ARBA00022777"/>
    </source>
</evidence>
<dbReference type="PRINTS" id="PR01469">
    <property type="entry name" value="CARBMTKINASE"/>
</dbReference>